<organism evidence="2 3">
    <name type="scientific">Leifsonia shinshuensis</name>
    <dbReference type="NCBI Taxonomy" id="150026"/>
    <lineage>
        <taxon>Bacteria</taxon>
        <taxon>Bacillati</taxon>
        <taxon>Actinomycetota</taxon>
        <taxon>Actinomycetes</taxon>
        <taxon>Micrococcales</taxon>
        <taxon>Microbacteriaceae</taxon>
        <taxon>Leifsonia</taxon>
    </lineage>
</organism>
<gene>
    <name evidence="2" type="ORF">HNR13_003418</name>
</gene>
<accession>A0A853D0U4</accession>
<name>A0A853D0U4_9MICO</name>
<feature type="signal peptide" evidence="1">
    <location>
        <begin position="1"/>
        <end position="30"/>
    </location>
</feature>
<evidence type="ECO:0000256" key="1">
    <source>
        <dbReference type="SAM" id="SignalP"/>
    </source>
</evidence>
<dbReference type="RefSeq" id="WP_179607729.1">
    <property type="nucleotide sequence ID" value="NZ_BAABEH010000001.1"/>
</dbReference>
<sequence length="192" mass="19908">MTFGLNAIRVGMASALAGALALSGALAAQADDATAETETISVAMVPSGFDSAVAEANGYRIVTDSDGQQRSVAVSPEAVRFEKSLAMSRTTWVEGPCGNSWINAVSRGNSKFISTGFVVPRPVIAKNWTVQVWGWSGMPSYWWGGASGSSWSSSWSFSMPGDGFANVLPGSNVVMNNGAVCASGSPGENFHS</sequence>
<dbReference type="Proteomes" id="UP000578352">
    <property type="component" value="Unassembled WGS sequence"/>
</dbReference>
<dbReference type="EMBL" id="JACCFL010000001">
    <property type="protein sequence ID" value="NYJ25131.1"/>
    <property type="molecule type" value="Genomic_DNA"/>
</dbReference>
<comment type="caution">
    <text evidence="2">The sequence shown here is derived from an EMBL/GenBank/DDBJ whole genome shotgun (WGS) entry which is preliminary data.</text>
</comment>
<proteinExistence type="predicted"/>
<keyword evidence="1" id="KW-0732">Signal</keyword>
<feature type="chain" id="PRO_5032604666" evidence="1">
    <location>
        <begin position="31"/>
        <end position="192"/>
    </location>
</feature>
<protein>
    <submittedName>
        <fullName evidence="2">Putative low-complexity protein</fullName>
    </submittedName>
</protein>
<evidence type="ECO:0000313" key="2">
    <source>
        <dbReference type="EMBL" id="NYJ25131.1"/>
    </source>
</evidence>
<evidence type="ECO:0000313" key="3">
    <source>
        <dbReference type="Proteomes" id="UP000578352"/>
    </source>
</evidence>
<dbReference type="AlphaFoldDB" id="A0A853D0U4"/>
<reference evidence="2 3" key="1">
    <citation type="submission" date="2020-07" db="EMBL/GenBank/DDBJ databases">
        <title>Sequencing the genomes of 1000 actinobacteria strains.</title>
        <authorList>
            <person name="Klenk H.-P."/>
        </authorList>
    </citation>
    <scope>NUCLEOTIDE SEQUENCE [LARGE SCALE GENOMIC DNA]</scope>
    <source>
        <strain evidence="2 3">DSM 15165</strain>
    </source>
</reference>